<feature type="region of interest" description="Disordered" evidence="1">
    <location>
        <begin position="82"/>
        <end position="105"/>
    </location>
</feature>
<feature type="compositionally biased region" description="Polar residues" evidence="1">
    <location>
        <begin position="93"/>
        <end position="105"/>
    </location>
</feature>
<proteinExistence type="predicted"/>
<name>A0AAV6YB58_ENGPU</name>
<evidence type="ECO:0000256" key="1">
    <source>
        <dbReference type="SAM" id="MobiDB-lite"/>
    </source>
</evidence>
<feature type="region of interest" description="Disordered" evidence="1">
    <location>
        <begin position="52"/>
        <end position="71"/>
    </location>
</feature>
<evidence type="ECO:0000313" key="2">
    <source>
        <dbReference type="EMBL" id="KAG8534829.1"/>
    </source>
</evidence>
<sequence>MPSMKYKVELTLSLRSAGPKLVLEVSSSRRTAFRRAMWVSAIRVHCSWLTRDAQKSSKRKGESLSTVPKVRSTSYTAMTFSRCSAGSSRSSEDLGNSSGGRSFSS</sequence>
<keyword evidence="3" id="KW-1185">Reference proteome</keyword>
<comment type="caution">
    <text evidence="2">The sequence shown here is derived from an EMBL/GenBank/DDBJ whole genome shotgun (WGS) entry which is preliminary data.</text>
</comment>
<feature type="compositionally biased region" description="Basic and acidic residues" evidence="1">
    <location>
        <begin position="52"/>
        <end position="62"/>
    </location>
</feature>
<dbReference type="Proteomes" id="UP000824782">
    <property type="component" value="Unassembled WGS sequence"/>
</dbReference>
<dbReference type="EMBL" id="WNYA01089297">
    <property type="protein sequence ID" value="KAG8534829.1"/>
    <property type="molecule type" value="Genomic_DNA"/>
</dbReference>
<reference evidence="2" key="1">
    <citation type="thesis" date="2020" institute="ProQuest LLC" country="789 East Eisenhower Parkway, Ann Arbor, MI, USA">
        <title>Comparative Genomics and Chromosome Evolution.</title>
        <authorList>
            <person name="Mudd A.B."/>
        </authorList>
    </citation>
    <scope>NUCLEOTIDE SEQUENCE</scope>
    <source>
        <strain evidence="2">237g6f4</strain>
        <tissue evidence="2">Blood</tissue>
    </source>
</reference>
<dbReference type="AlphaFoldDB" id="A0AAV6YB58"/>
<protein>
    <submittedName>
        <fullName evidence="2">Uncharacterized protein</fullName>
    </submittedName>
</protein>
<evidence type="ECO:0000313" key="3">
    <source>
        <dbReference type="Proteomes" id="UP000824782"/>
    </source>
</evidence>
<accession>A0AAV6YB58</accession>
<organism evidence="2 3">
    <name type="scientific">Engystomops pustulosus</name>
    <name type="common">Tungara frog</name>
    <name type="synonym">Physalaemus pustulosus</name>
    <dbReference type="NCBI Taxonomy" id="76066"/>
    <lineage>
        <taxon>Eukaryota</taxon>
        <taxon>Metazoa</taxon>
        <taxon>Chordata</taxon>
        <taxon>Craniata</taxon>
        <taxon>Vertebrata</taxon>
        <taxon>Euteleostomi</taxon>
        <taxon>Amphibia</taxon>
        <taxon>Batrachia</taxon>
        <taxon>Anura</taxon>
        <taxon>Neobatrachia</taxon>
        <taxon>Hyloidea</taxon>
        <taxon>Leptodactylidae</taxon>
        <taxon>Leiuperinae</taxon>
        <taxon>Engystomops</taxon>
    </lineage>
</organism>
<gene>
    <name evidence="2" type="ORF">GDO81_030194</name>
</gene>